<dbReference type="PANTHER" id="PTHR46191:SF2">
    <property type="entry name" value="HALOACID DEHALOGENASE-LIKE HYDROLASE DOMAIN-CONTAINING PROTEIN 3"/>
    <property type="match status" value="1"/>
</dbReference>
<dbReference type="Gene3D" id="3.40.50.1000">
    <property type="entry name" value="HAD superfamily/HAD-like"/>
    <property type="match status" value="1"/>
</dbReference>
<accession>A0AAD0IEA4</accession>
<dbReference type="InterPro" id="IPR051828">
    <property type="entry name" value="HAD-like_hydrolase_domain"/>
</dbReference>
<evidence type="ECO:0000313" key="1">
    <source>
        <dbReference type="EMBL" id="AVX26207.1"/>
    </source>
</evidence>
<dbReference type="PANTHER" id="PTHR46191">
    <property type="match status" value="1"/>
</dbReference>
<evidence type="ECO:0000313" key="2">
    <source>
        <dbReference type="Proteomes" id="UP000240475"/>
    </source>
</evidence>
<reference evidence="1 2" key="1">
    <citation type="submission" date="2018-04" db="EMBL/GenBank/DDBJ databases">
        <authorList>
            <person name="Cha J.-S."/>
        </authorList>
    </citation>
    <scope>NUCLEOTIDE SEQUENCE [LARGE SCALE GENOMIC DNA]</scope>
    <source>
        <strain evidence="1 2">LMG5095</strain>
    </source>
</reference>
<proteinExistence type="predicted"/>
<organism evidence="1 2">
    <name type="scientific">Pseudomonas syringae pv. atrofaciens</name>
    <dbReference type="NCBI Taxonomy" id="192087"/>
    <lineage>
        <taxon>Bacteria</taxon>
        <taxon>Pseudomonadati</taxon>
        <taxon>Pseudomonadota</taxon>
        <taxon>Gammaproteobacteria</taxon>
        <taxon>Pseudomonadales</taxon>
        <taxon>Pseudomonadaceae</taxon>
        <taxon>Pseudomonas</taxon>
        <taxon>Pseudomonas syringae</taxon>
    </lineage>
</organism>
<dbReference type="InterPro" id="IPR036412">
    <property type="entry name" value="HAD-like_sf"/>
</dbReference>
<dbReference type="Proteomes" id="UP000240475">
    <property type="component" value="Chromosome"/>
</dbReference>
<dbReference type="EMBL" id="CP028490">
    <property type="protein sequence ID" value="AVX26207.1"/>
    <property type="molecule type" value="Genomic_DNA"/>
</dbReference>
<name>A0AAD0IEA4_PSESX</name>
<gene>
    <name evidence="1" type="ORF">DA456_23995</name>
</gene>
<dbReference type="AlphaFoldDB" id="A0AAD0IEA4"/>
<dbReference type="RefSeq" id="WP_044391834.1">
    <property type="nucleotide sequence ID" value="NZ_CP028490.1"/>
</dbReference>
<protein>
    <submittedName>
        <fullName evidence="1">Haloacid dehalogenase</fullName>
    </submittedName>
</protein>
<dbReference type="SFLD" id="SFLDS00003">
    <property type="entry name" value="Haloacid_Dehalogenase"/>
    <property type="match status" value="1"/>
</dbReference>
<dbReference type="SUPFAM" id="SSF56784">
    <property type="entry name" value="HAD-like"/>
    <property type="match status" value="1"/>
</dbReference>
<sequence>MPIAAAIFDAFGTVVQIGRKRHPYRQLLRLGALHGRRPSAADLYHLMTSSLNLDAAAETFGICVSPAQMTSLQHDLEDELDSITVYPDAINALRLLKAQGIATGICSNLASPYGSVLRQLLSEVDGFALSYEVGEVKPHPSIYRDICHQLGVNPAQGMPPSGERVVMIGDSMQCDRDGPGAIGISGFYLDRKGGGAISSLMQFTEHVIEINRAG</sequence>
<dbReference type="InterPro" id="IPR023214">
    <property type="entry name" value="HAD_sf"/>
</dbReference>
<dbReference type="SFLD" id="SFLDG01129">
    <property type="entry name" value="C1.5:_HAD__Beta-PGM__Phosphata"/>
    <property type="match status" value="1"/>
</dbReference>
<dbReference type="Pfam" id="PF00702">
    <property type="entry name" value="Hydrolase"/>
    <property type="match status" value="1"/>
</dbReference>